<dbReference type="RefSeq" id="XP_013020113.1">
    <property type="nucleotide sequence ID" value="XM_013164659.1"/>
</dbReference>
<proteinExistence type="predicted"/>
<gene>
    <name evidence="2" type="ORF">SOCG_01706</name>
    <name evidence="3" type="ORF">SOCG_04438</name>
</gene>
<dbReference type="VEuPathDB" id="FungiDB:SOCG_01706"/>
<evidence type="ECO:0000313" key="2">
    <source>
        <dbReference type="EMBL" id="EPX71489.1"/>
    </source>
</evidence>
<dbReference type="Pfam" id="PF03855">
    <property type="entry name" value="M-factor"/>
    <property type="match status" value="1"/>
</dbReference>
<dbReference type="GO" id="GO:0000772">
    <property type="term" value="F:mating pheromone activity"/>
    <property type="evidence" value="ECO:0007669"/>
    <property type="project" value="InterPro"/>
</dbReference>
<dbReference type="InterPro" id="IPR005555">
    <property type="entry name" value="M-factor"/>
</dbReference>
<dbReference type="RefSeq" id="XP_013017638.1">
    <property type="nucleotide sequence ID" value="XM_013162184.1"/>
</dbReference>
<dbReference type="EMBL" id="KE503208">
    <property type="protein sequence ID" value="EPX71489.1"/>
    <property type="molecule type" value="Genomic_DNA"/>
</dbReference>
<dbReference type="AlphaFoldDB" id="S9RBI4"/>
<dbReference type="Proteomes" id="UP000016088">
    <property type="component" value="Unassembled WGS sequence"/>
</dbReference>
<dbReference type="EMBL" id="KE503206">
    <property type="protein sequence ID" value="EPX75193.1"/>
    <property type="molecule type" value="Genomic_DNA"/>
</dbReference>
<organism evidence="2 4">
    <name type="scientific">Schizosaccharomyces octosporus (strain yFS286)</name>
    <name type="common">Fission yeast</name>
    <name type="synonym">Octosporomyces octosporus</name>
    <dbReference type="NCBI Taxonomy" id="483514"/>
    <lineage>
        <taxon>Eukaryota</taxon>
        <taxon>Fungi</taxon>
        <taxon>Dikarya</taxon>
        <taxon>Ascomycota</taxon>
        <taxon>Taphrinomycotina</taxon>
        <taxon>Schizosaccharomycetes</taxon>
        <taxon>Schizosaccharomycetales</taxon>
        <taxon>Schizosaccharomycetaceae</taxon>
        <taxon>Schizosaccharomyces</taxon>
    </lineage>
</organism>
<dbReference type="HOGENOM" id="CLU_3224848_0_0_1"/>
<reference evidence="2 4" key="1">
    <citation type="journal article" date="2011" name="Science">
        <title>Comparative functional genomics of the fission yeasts.</title>
        <authorList>
            <person name="Rhind N."/>
            <person name="Chen Z."/>
            <person name="Yassour M."/>
            <person name="Thompson D.A."/>
            <person name="Haas B.J."/>
            <person name="Habib N."/>
            <person name="Wapinski I."/>
            <person name="Roy S."/>
            <person name="Lin M.F."/>
            <person name="Heiman D.I."/>
            <person name="Young S.K."/>
            <person name="Furuya K."/>
            <person name="Guo Y."/>
            <person name="Pidoux A."/>
            <person name="Chen H.M."/>
            <person name="Robbertse B."/>
            <person name="Goldberg J.M."/>
            <person name="Aoki K."/>
            <person name="Bayne E.H."/>
            <person name="Berlin A.M."/>
            <person name="Desjardins C.A."/>
            <person name="Dobbs E."/>
            <person name="Dukaj L."/>
            <person name="Fan L."/>
            <person name="FitzGerald M.G."/>
            <person name="French C."/>
            <person name="Gujja S."/>
            <person name="Hansen K."/>
            <person name="Keifenheim D."/>
            <person name="Levin J.Z."/>
            <person name="Mosher R.A."/>
            <person name="Mueller C.A."/>
            <person name="Pfiffner J."/>
            <person name="Priest M."/>
            <person name="Russ C."/>
            <person name="Smialowska A."/>
            <person name="Swoboda P."/>
            <person name="Sykes S.M."/>
            <person name="Vaughn M."/>
            <person name="Vengrova S."/>
            <person name="Yoder R."/>
            <person name="Zeng Q."/>
            <person name="Allshire R."/>
            <person name="Baulcombe D."/>
            <person name="Birren B.W."/>
            <person name="Brown W."/>
            <person name="Ekwall K."/>
            <person name="Kellis M."/>
            <person name="Leatherwood J."/>
            <person name="Levin H."/>
            <person name="Margalit H."/>
            <person name="Martienssen R."/>
            <person name="Nieduszynski C.A."/>
            <person name="Spatafora J.W."/>
            <person name="Friedman N."/>
            <person name="Dalgaard J.Z."/>
            <person name="Baumann P."/>
            <person name="Niki H."/>
            <person name="Regev A."/>
            <person name="Nusbaum C."/>
        </authorList>
    </citation>
    <scope>NUCLEOTIDE SEQUENCE [LARGE SCALE GENOMIC DNA]</scope>
    <source>
        <strain evidence="2">YFS286</strain>
        <strain evidence="4">yFS286</strain>
    </source>
</reference>
<sequence>MESMNNTNASSSSLMNNTPSKPTLTTSGAHWYQPKPPAMCVIA</sequence>
<evidence type="ECO:0000313" key="4">
    <source>
        <dbReference type="Proteomes" id="UP000016088"/>
    </source>
</evidence>
<evidence type="ECO:0000313" key="3">
    <source>
        <dbReference type="EMBL" id="EPX75193.1"/>
    </source>
</evidence>
<feature type="compositionally biased region" description="Polar residues" evidence="1">
    <location>
        <begin position="1"/>
        <end position="28"/>
    </location>
</feature>
<dbReference type="OrthoDB" id="5454308at2759"/>
<keyword evidence="4" id="KW-1185">Reference proteome</keyword>
<reference evidence="2" key="2">
    <citation type="submission" date="2012-08" db="EMBL/GenBank/DDBJ databases">
        <authorList>
            <consortium name="The Broad Institute Genome Sequencing Platform"/>
            <person name="Nusbaum C."/>
            <person name="Russ C."/>
            <person name="Rhind N."/>
            <person name="Niki H."/>
            <person name="Allshire R."/>
            <person name="Walker B."/>
            <person name="Young S.K."/>
            <person name="Zeng Q."/>
            <person name="Gargeya S."/>
            <person name="Fitzgerald M."/>
            <person name="Haas B."/>
            <person name="Abouelleil A."/>
            <person name="Alvarado L."/>
            <person name="Arachchi H.M."/>
            <person name="Berlin A.M."/>
            <person name="Chapman S.B."/>
            <person name="Goldberg J."/>
            <person name="Griggs A."/>
            <person name="Gujja S."/>
            <person name="Hansen M."/>
            <person name="Howarth C."/>
            <person name="Imamovic A."/>
            <person name="Larimer J."/>
            <person name="McCowen C."/>
            <person name="Montmayeur A."/>
            <person name="Murphy C."/>
            <person name="Neiman D."/>
            <person name="Pearson M."/>
            <person name="Priest M."/>
            <person name="Roberts A."/>
            <person name="Saif S."/>
            <person name="Shea T."/>
            <person name="Sisk P."/>
            <person name="Sykes S."/>
            <person name="Wortman J."/>
            <person name="Birren B."/>
        </authorList>
    </citation>
    <scope>NUCLEOTIDE SEQUENCE</scope>
    <source>
        <strain evidence="2">YFS286</strain>
    </source>
</reference>
<dbReference type="GeneID" id="25030686"/>
<feature type="region of interest" description="Disordered" evidence="1">
    <location>
        <begin position="1"/>
        <end position="37"/>
    </location>
</feature>
<accession>S9RBI4</accession>
<name>S9RBI4_SCHOY</name>
<dbReference type="VEuPathDB" id="FungiDB:SOCG_04438"/>
<dbReference type="GeneID" id="25033400"/>
<evidence type="ECO:0000256" key="1">
    <source>
        <dbReference type="SAM" id="MobiDB-lite"/>
    </source>
</evidence>
<protein>
    <submittedName>
        <fullName evidence="2">Uncharacterized protein</fullName>
    </submittedName>
</protein>